<dbReference type="AlphaFoldDB" id="A0A830HRA4"/>
<evidence type="ECO:0000313" key="2">
    <source>
        <dbReference type="EMBL" id="GHP07507.1"/>
    </source>
</evidence>
<evidence type="ECO:0000313" key="3">
    <source>
        <dbReference type="Proteomes" id="UP000660262"/>
    </source>
</evidence>
<feature type="compositionally biased region" description="Acidic residues" evidence="1">
    <location>
        <begin position="197"/>
        <end position="207"/>
    </location>
</feature>
<feature type="compositionally biased region" description="Acidic residues" evidence="1">
    <location>
        <begin position="278"/>
        <end position="288"/>
    </location>
</feature>
<feature type="compositionally biased region" description="Pro residues" evidence="1">
    <location>
        <begin position="295"/>
        <end position="314"/>
    </location>
</feature>
<accession>A0A830HRA4</accession>
<comment type="caution">
    <text evidence="2">The sequence shown here is derived from an EMBL/GenBank/DDBJ whole genome shotgun (WGS) entry which is preliminary data.</text>
</comment>
<protein>
    <submittedName>
        <fullName evidence="2">Uncharacterized protein</fullName>
    </submittedName>
</protein>
<feature type="region of interest" description="Disordered" evidence="1">
    <location>
        <begin position="161"/>
        <end position="345"/>
    </location>
</feature>
<evidence type="ECO:0000256" key="1">
    <source>
        <dbReference type="SAM" id="MobiDB-lite"/>
    </source>
</evidence>
<reference evidence="2" key="1">
    <citation type="submission" date="2020-10" db="EMBL/GenBank/DDBJ databases">
        <title>Unveiling of a novel bifunctional photoreceptor, Dualchrome1, isolated from a cosmopolitan green alga.</title>
        <authorList>
            <person name="Suzuki S."/>
            <person name="Kawachi M."/>
        </authorList>
    </citation>
    <scope>NUCLEOTIDE SEQUENCE</scope>
    <source>
        <strain evidence="2">NIES 2893</strain>
    </source>
</reference>
<gene>
    <name evidence="2" type="ORF">PPROV_000624900</name>
</gene>
<keyword evidence="3" id="KW-1185">Reference proteome</keyword>
<dbReference type="EMBL" id="BNJQ01000017">
    <property type="protein sequence ID" value="GHP07507.1"/>
    <property type="molecule type" value="Genomic_DNA"/>
</dbReference>
<feature type="region of interest" description="Disordered" evidence="1">
    <location>
        <begin position="1"/>
        <end position="78"/>
    </location>
</feature>
<name>A0A830HRA4_9CHLO</name>
<feature type="compositionally biased region" description="Pro residues" evidence="1">
    <location>
        <begin position="243"/>
        <end position="257"/>
    </location>
</feature>
<feature type="compositionally biased region" description="Pro residues" evidence="1">
    <location>
        <begin position="171"/>
        <end position="181"/>
    </location>
</feature>
<sequence length="468" mass="48939">MSSSPTKSLLSVPPLRLEKVPSPDRMANFYGPPSFHGPASTGSGPPSMRGRPSTPRPKRPPPPPPPASNAGLVDRPGVVAPSTLTDALRDVVVSATAPQGVRVRVPWRAVNVLLDLLSEAKSGEARVLEKHGWAKGKTWPTQGDDVATLSALVDDIEALNKPASNNKTPPGRSPPPSPPPQQKQAKPEKLAAAAALFDDDDDDDDLLDSILGKPTPVSELRTTAAPLSARGPPPAATRTQYAPHPPLTSRPLPPSPTMPTTSPTKQAAHVAAVGVLSVDDDDDDDLFDDLFANTPTPPPPSRVVAPPSPIPHLPPANNGHATTKQTAGGGGDDDSDWSSDEDAEDFFNANPSGIAHGGGSKKNGKKRSPFAIKLNASPTALPTTTVPILASTRRSSSTSYERIASIDAGLRAASNSLFVRCLPVVYVRYCGCPGRRAWPRVRVVVGSSTAPVPLPTIPQVCTTNTTHS</sequence>
<organism evidence="2 3">
    <name type="scientific">Pycnococcus provasolii</name>
    <dbReference type="NCBI Taxonomy" id="41880"/>
    <lineage>
        <taxon>Eukaryota</taxon>
        <taxon>Viridiplantae</taxon>
        <taxon>Chlorophyta</taxon>
        <taxon>Pseudoscourfieldiophyceae</taxon>
        <taxon>Pseudoscourfieldiales</taxon>
        <taxon>Pycnococcaceae</taxon>
        <taxon>Pycnococcus</taxon>
    </lineage>
</organism>
<proteinExistence type="predicted"/>
<dbReference type="Proteomes" id="UP000660262">
    <property type="component" value="Unassembled WGS sequence"/>
</dbReference>
<feature type="compositionally biased region" description="Acidic residues" evidence="1">
    <location>
        <begin position="331"/>
        <end position="345"/>
    </location>
</feature>